<evidence type="ECO:0000313" key="9">
    <source>
        <dbReference type="Proteomes" id="UP000647424"/>
    </source>
</evidence>
<dbReference type="InterPro" id="IPR020846">
    <property type="entry name" value="MFS_dom"/>
</dbReference>
<feature type="transmembrane region" description="Helical" evidence="6">
    <location>
        <begin position="86"/>
        <end position="105"/>
    </location>
</feature>
<comment type="caution">
    <text evidence="8">The sequence shown here is derived from an EMBL/GenBank/DDBJ whole genome shotgun (WGS) entry which is preliminary data.</text>
</comment>
<name>A0A927FI29_9BURK</name>
<sequence length="397" mass="41817">MQPAQASDPQRLPRVLWPMMFGNVVIGMGVMVVAGLLNDIHTSLDVSITTTGQLISVSAFVVCLGAPLIAASVGRWDRRQLLVGSMVWYAVFHALAALAPGFYSLLGWRVLAMMAAAAYTPQAAACIGMLVPPAQRGRAITFVFLGWSVASVLGSPLGAWIGGTFGWRWSMALLAVLSAVSALWLAARLPRGLTPPALSAAAWWQTLSSPALMLTLSITVMSAAGQFVLFSYMAPYVFQRFHTTPTEFSLMLLAYGGCGFVGNALLSRRIDLIGAERAMAMALSSIAIGMVLVSQTQSFGWMVAAILPWGLGVFASNSAQQARLVGIAPALASASVALNTSAMYLGQALGATLGGWLILHQGLSVLPGVGSLGLVMALAMSLWASRMARKHPVKTLH</sequence>
<dbReference type="InterPro" id="IPR050189">
    <property type="entry name" value="MFS_Efflux_Transporters"/>
</dbReference>
<dbReference type="Proteomes" id="UP000647424">
    <property type="component" value="Unassembled WGS sequence"/>
</dbReference>
<keyword evidence="2" id="KW-1003">Cell membrane</keyword>
<dbReference type="CDD" id="cd17324">
    <property type="entry name" value="MFS_NepI_like"/>
    <property type="match status" value="1"/>
</dbReference>
<reference evidence="8" key="1">
    <citation type="submission" date="2020-09" db="EMBL/GenBank/DDBJ databases">
        <title>Genome seq and assembly of Limnohabitants sp.</title>
        <authorList>
            <person name="Chhetri G."/>
        </authorList>
    </citation>
    <scope>NUCLEOTIDE SEQUENCE</scope>
    <source>
        <strain evidence="8">JUR4</strain>
    </source>
</reference>
<dbReference type="GO" id="GO:0005886">
    <property type="term" value="C:plasma membrane"/>
    <property type="evidence" value="ECO:0007669"/>
    <property type="project" value="UniProtKB-SubCell"/>
</dbReference>
<feature type="transmembrane region" description="Helical" evidence="6">
    <location>
        <begin position="324"/>
        <end position="345"/>
    </location>
</feature>
<dbReference type="Gene3D" id="1.20.1250.20">
    <property type="entry name" value="MFS general substrate transporter like domains"/>
    <property type="match status" value="1"/>
</dbReference>
<evidence type="ECO:0000313" key="8">
    <source>
        <dbReference type="EMBL" id="MBD8051884.1"/>
    </source>
</evidence>
<feature type="transmembrane region" description="Helical" evidence="6">
    <location>
        <begin position="15"/>
        <end position="34"/>
    </location>
</feature>
<feature type="transmembrane region" description="Helical" evidence="6">
    <location>
        <begin position="167"/>
        <end position="186"/>
    </location>
</feature>
<evidence type="ECO:0000256" key="5">
    <source>
        <dbReference type="ARBA" id="ARBA00023136"/>
    </source>
</evidence>
<comment type="subcellular location">
    <subcellularLocation>
        <location evidence="1">Cell membrane</location>
        <topology evidence="1">Multi-pass membrane protein</topology>
    </subcellularLocation>
</comment>
<evidence type="ECO:0000259" key="7">
    <source>
        <dbReference type="PROSITE" id="PS50850"/>
    </source>
</evidence>
<evidence type="ECO:0000256" key="6">
    <source>
        <dbReference type="SAM" id="Phobius"/>
    </source>
</evidence>
<dbReference type="PANTHER" id="PTHR43124">
    <property type="entry name" value="PURINE EFFLUX PUMP PBUE"/>
    <property type="match status" value="1"/>
</dbReference>
<feature type="transmembrane region" description="Helical" evidence="6">
    <location>
        <begin position="278"/>
        <end position="293"/>
    </location>
</feature>
<keyword evidence="5 6" id="KW-0472">Membrane</keyword>
<feature type="domain" description="Major facilitator superfamily (MFS) profile" evidence="7">
    <location>
        <begin position="15"/>
        <end position="388"/>
    </location>
</feature>
<feature type="transmembrane region" description="Helical" evidence="6">
    <location>
        <begin position="207"/>
        <end position="228"/>
    </location>
</feature>
<evidence type="ECO:0000256" key="2">
    <source>
        <dbReference type="ARBA" id="ARBA00022475"/>
    </source>
</evidence>
<dbReference type="RefSeq" id="WP_191820372.1">
    <property type="nucleotide sequence ID" value="NZ_JACYFT010000004.1"/>
</dbReference>
<accession>A0A927FI29</accession>
<dbReference type="Pfam" id="PF07690">
    <property type="entry name" value="MFS_1"/>
    <property type="match status" value="1"/>
</dbReference>
<dbReference type="PANTHER" id="PTHR43124:SF10">
    <property type="entry name" value="PURINE EFFLUX PUMP PBUE"/>
    <property type="match status" value="1"/>
</dbReference>
<feature type="transmembrane region" description="Helical" evidence="6">
    <location>
        <begin position="248"/>
        <end position="266"/>
    </location>
</feature>
<proteinExistence type="predicted"/>
<dbReference type="EMBL" id="JACYFT010000004">
    <property type="protein sequence ID" value="MBD8051884.1"/>
    <property type="molecule type" value="Genomic_DNA"/>
</dbReference>
<evidence type="ECO:0000256" key="3">
    <source>
        <dbReference type="ARBA" id="ARBA00022692"/>
    </source>
</evidence>
<gene>
    <name evidence="8" type="ORF">IC609_15170</name>
</gene>
<keyword evidence="4 6" id="KW-1133">Transmembrane helix</keyword>
<keyword evidence="9" id="KW-1185">Reference proteome</keyword>
<evidence type="ECO:0000256" key="1">
    <source>
        <dbReference type="ARBA" id="ARBA00004651"/>
    </source>
</evidence>
<dbReference type="InterPro" id="IPR036259">
    <property type="entry name" value="MFS_trans_sf"/>
</dbReference>
<dbReference type="InterPro" id="IPR011701">
    <property type="entry name" value="MFS"/>
</dbReference>
<keyword evidence="3 6" id="KW-0812">Transmembrane</keyword>
<feature type="transmembrane region" description="Helical" evidence="6">
    <location>
        <begin position="54"/>
        <end position="74"/>
    </location>
</feature>
<feature type="transmembrane region" description="Helical" evidence="6">
    <location>
        <begin position="299"/>
        <end position="317"/>
    </location>
</feature>
<dbReference type="SUPFAM" id="SSF103473">
    <property type="entry name" value="MFS general substrate transporter"/>
    <property type="match status" value="1"/>
</dbReference>
<feature type="transmembrane region" description="Helical" evidence="6">
    <location>
        <begin position="365"/>
        <end position="384"/>
    </location>
</feature>
<protein>
    <submittedName>
        <fullName evidence="8">MFS transporter</fullName>
    </submittedName>
</protein>
<dbReference type="PROSITE" id="PS50850">
    <property type="entry name" value="MFS"/>
    <property type="match status" value="1"/>
</dbReference>
<dbReference type="AlphaFoldDB" id="A0A927FI29"/>
<evidence type="ECO:0000256" key="4">
    <source>
        <dbReference type="ARBA" id="ARBA00022989"/>
    </source>
</evidence>
<organism evidence="8 9">
    <name type="scientific">Limnohabitans radicicola</name>
    <dbReference type="NCBI Taxonomy" id="2771427"/>
    <lineage>
        <taxon>Bacteria</taxon>
        <taxon>Pseudomonadati</taxon>
        <taxon>Pseudomonadota</taxon>
        <taxon>Betaproteobacteria</taxon>
        <taxon>Burkholderiales</taxon>
        <taxon>Comamonadaceae</taxon>
        <taxon>Limnohabitans</taxon>
    </lineage>
</organism>
<dbReference type="GO" id="GO:0022857">
    <property type="term" value="F:transmembrane transporter activity"/>
    <property type="evidence" value="ECO:0007669"/>
    <property type="project" value="InterPro"/>
</dbReference>
<feature type="transmembrane region" description="Helical" evidence="6">
    <location>
        <begin position="139"/>
        <end position="161"/>
    </location>
</feature>